<dbReference type="Gene3D" id="3.40.1800.10">
    <property type="entry name" value="His-Me finger endonucleases"/>
    <property type="match status" value="1"/>
</dbReference>
<dbReference type="Proteomes" id="UP000593594">
    <property type="component" value="Chromosome"/>
</dbReference>
<evidence type="ECO:0000256" key="1">
    <source>
        <dbReference type="SAM" id="MobiDB-lite"/>
    </source>
</evidence>
<reference evidence="2 3" key="1">
    <citation type="submission" date="2020-06" db="EMBL/GenBank/DDBJ databases">
        <title>Genome sequence of 2 isolates from Red Sea Mangroves.</title>
        <authorList>
            <person name="Sefrji F."/>
            <person name="Michoud G."/>
            <person name="Merlino G."/>
            <person name="Daffonchio D."/>
        </authorList>
    </citation>
    <scope>NUCLEOTIDE SEQUENCE [LARGE SCALE GENOMIC DNA]</scope>
    <source>
        <strain evidence="2 3">R1DC25</strain>
    </source>
</reference>
<dbReference type="RefSeq" id="WP_213162314.1">
    <property type="nucleotide sequence ID" value="NZ_CP058214.1"/>
</dbReference>
<keyword evidence="3" id="KW-1185">Reference proteome</keyword>
<accession>A0A7S8HDR6</accession>
<feature type="compositionally biased region" description="Basic and acidic residues" evidence="1">
    <location>
        <begin position="121"/>
        <end position="132"/>
    </location>
</feature>
<keyword evidence="2" id="KW-0540">Nuclease</keyword>
<dbReference type="EMBL" id="CP058214">
    <property type="protein sequence ID" value="QPC44941.1"/>
    <property type="molecule type" value="Genomic_DNA"/>
</dbReference>
<dbReference type="KEGG" id="kmn:HW532_20910"/>
<gene>
    <name evidence="2" type="ORF">HW532_20910</name>
</gene>
<sequence length="132" mass="15011">MAARRRIKHAEIPQVKRALIQRQDGRCALCPEAITLATACLDHDHKSGLIRGALCRNCNGIEGKVHNLANRAKRTGTVKDWLGALILYYVKHETDQTGLYHPLHKTDEEKRLRRNKKARERRQAAKLEKTGA</sequence>
<proteinExistence type="predicted"/>
<protein>
    <submittedName>
        <fullName evidence="2">Exonuclease VII</fullName>
    </submittedName>
</protein>
<feature type="region of interest" description="Disordered" evidence="1">
    <location>
        <begin position="101"/>
        <end position="132"/>
    </location>
</feature>
<keyword evidence="2" id="KW-0378">Hydrolase</keyword>
<dbReference type="AlphaFoldDB" id="A0A7S8HDR6"/>
<dbReference type="GO" id="GO:0004527">
    <property type="term" value="F:exonuclease activity"/>
    <property type="evidence" value="ECO:0007669"/>
    <property type="project" value="UniProtKB-KW"/>
</dbReference>
<dbReference type="InterPro" id="IPR038563">
    <property type="entry name" value="Endonuclease_7_sf"/>
</dbReference>
<dbReference type="Pfam" id="PF02945">
    <property type="entry name" value="Endonuclease_7"/>
    <property type="match status" value="1"/>
</dbReference>
<keyword evidence="2" id="KW-0269">Exonuclease</keyword>
<organism evidence="2 3">
    <name type="scientific">Kaustia mangrovi</name>
    <dbReference type="NCBI Taxonomy" id="2593653"/>
    <lineage>
        <taxon>Bacteria</taxon>
        <taxon>Pseudomonadati</taxon>
        <taxon>Pseudomonadota</taxon>
        <taxon>Alphaproteobacteria</taxon>
        <taxon>Hyphomicrobiales</taxon>
        <taxon>Parvibaculaceae</taxon>
        <taxon>Kaustia</taxon>
    </lineage>
</organism>
<evidence type="ECO:0000313" key="3">
    <source>
        <dbReference type="Proteomes" id="UP000593594"/>
    </source>
</evidence>
<evidence type="ECO:0000313" key="2">
    <source>
        <dbReference type="EMBL" id="QPC44941.1"/>
    </source>
</evidence>
<dbReference type="InterPro" id="IPR044925">
    <property type="entry name" value="His-Me_finger_sf"/>
</dbReference>
<name>A0A7S8HDR6_9HYPH</name>
<dbReference type="SUPFAM" id="SSF54060">
    <property type="entry name" value="His-Me finger endonucleases"/>
    <property type="match status" value="1"/>
</dbReference>
<dbReference type="InterPro" id="IPR004211">
    <property type="entry name" value="Endonuclease_7"/>
</dbReference>